<gene>
    <name evidence="1" type="ORF">ACFPK2_00415</name>
</gene>
<sequence length="151" mass="16379">MSYTILSAAYSNPFFSAVIAETQEAGSVIISRDDDPVAWALLDEISIAPFVEPFALPDDISRRQFAQGLAELGLIAEADAEEWTANGTLPAAILALVDALPAEQRFPARMLVRGATKFEFSHPLAEAFAGLADPPWSLETRAAFWRHCATL</sequence>
<evidence type="ECO:0008006" key="3">
    <source>
        <dbReference type="Google" id="ProtNLM"/>
    </source>
</evidence>
<evidence type="ECO:0000313" key="1">
    <source>
        <dbReference type="EMBL" id="MFC5291449.1"/>
    </source>
</evidence>
<reference evidence="2" key="1">
    <citation type="journal article" date="2019" name="Int. J. Syst. Evol. Microbiol.">
        <title>The Global Catalogue of Microorganisms (GCM) 10K type strain sequencing project: providing services to taxonomists for standard genome sequencing and annotation.</title>
        <authorList>
            <consortium name="The Broad Institute Genomics Platform"/>
            <consortium name="The Broad Institute Genome Sequencing Center for Infectious Disease"/>
            <person name="Wu L."/>
            <person name="Ma J."/>
        </authorList>
    </citation>
    <scope>NUCLEOTIDE SEQUENCE [LARGE SCALE GENOMIC DNA]</scope>
    <source>
        <strain evidence="2">CGMCC 1.15643</strain>
    </source>
</reference>
<organism evidence="1 2">
    <name type="scientific">Bosea minatitlanensis</name>
    <dbReference type="NCBI Taxonomy" id="128782"/>
    <lineage>
        <taxon>Bacteria</taxon>
        <taxon>Pseudomonadati</taxon>
        <taxon>Pseudomonadota</taxon>
        <taxon>Alphaproteobacteria</taxon>
        <taxon>Hyphomicrobiales</taxon>
        <taxon>Boseaceae</taxon>
        <taxon>Bosea</taxon>
    </lineage>
</organism>
<dbReference type="Proteomes" id="UP001595976">
    <property type="component" value="Unassembled WGS sequence"/>
</dbReference>
<protein>
    <recommendedName>
        <fullName evidence="3">PIN domain-containing protein</fullName>
    </recommendedName>
</protein>
<dbReference type="EMBL" id="JBHSLI010000001">
    <property type="protein sequence ID" value="MFC5291449.1"/>
    <property type="molecule type" value="Genomic_DNA"/>
</dbReference>
<comment type="caution">
    <text evidence="1">The sequence shown here is derived from an EMBL/GenBank/DDBJ whole genome shotgun (WGS) entry which is preliminary data.</text>
</comment>
<name>A0ABW0EZU8_9HYPH</name>
<accession>A0ABW0EZU8</accession>
<evidence type="ECO:0000313" key="2">
    <source>
        <dbReference type="Proteomes" id="UP001595976"/>
    </source>
</evidence>
<keyword evidence="2" id="KW-1185">Reference proteome</keyword>
<dbReference type="RefSeq" id="WP_260349406.1">
    <property type="nucleotide sequence ID" value="NZ_JAOAOS010000015.1"/>
</dbReference>
<proteinExistence type="predicted"/>